<evidence type="ECO:0000313" key="2">
    <source>
        <dbReference type="EMBL" id="MBB4284910.1"/>
    </source>
</evidence>
<feature type="domain" description="Glycosyltransferase 2-like" evidence="1">
    <location>
        <begin position="185"/>
        <end position="301"/>
    </location>
</feature>
<reference evidence="2 3" key="1">
    <citation type="submission" date="2020-08" db="EMBL/GenBank/DDBJ databases">
        <title>Genome sequencing of Purple Non-Sulfur Bacteria from various extreme environments.</title>
        <authorList>
            <person name="Mayer M."/>
        </authorList>
    </citation>
    <scope>NUCLEOTIDE SEQUENCE [LARGE SCALE GENOMIC DNA]</scope>
    <source>
        <strain evidence="2 3">JA135</strain>
    </source>
</reference>
<dbReference type="PANTHER" id="PTHR43685">
    <property type="entry name" value="GLYCOSYLTRANSFERASE"/>
    <property type="match status" value="1"/>
</dbReference>
<sequence>MKSLLASYDRRVDVQVVLPAPGPMPVLDRLWEVGVSVAPVLVPQGGAGVAPGAVETGPAAFARRVAARLARLPPAASLILIGPPWWFGIAAQARCAVADSDPPLCILLPTPESAPDPSRRTVLLRAWLGARTQEAADWSGPVRPVTDVDLPPEAGADPRGWLASRCRSARTGVGAAARVSIGVVLVHRDRPRWAAQALASLARQTRPPDDLVVVDAASADPAARAAVRRAVAGFGVAPARVLECAQASLGAARTAGAAALTTDWVLFMDDDNLAPDDALATFAGAAATGAAAIWTCWAALFSGEPPSPGTDPATAPLYMPLGPVPGLLAEGNDLGDANLLIRRDAYMRLGGFDPDPAVGAEDWDLLVRAWLSGVPQRVIPRPLVWKRQSPDSMSATMDRARAHQRVRDRLRAAGLPL</sequence>
<proteinExistence type="predicted"/>
<keyword evidence="2" id="KW-0808">Transferase</keyword>
<dbReference type="Gene3D" id="3.90.550.10">
    <property type="entry name" value="Spore Coat Polysaccharide Biosynthesis Protein SpsA, Chain A"/>
    <property type="match status" value="1"/>
</dbReference>
<dbReference type="CDD" id="cd00761">
    <property type="entry name" value="Glyco_tranf_GTA_type"/>
    <property type="match status" value="1"/>
</dbReference>
<keyword evidence="3" id="KW-1185">Reference proteome</keyword>
<dbReference type="InterPro" id="IPR050834">
    <property type="entry name" value="Glycosyltransf_2"/>
</dbReference>
<dbReference type="GO" id="GO:0016740">
    <property type="term" value="F:transferase activity"/>
    <property type="evidence" value="ECO:0007669"/>
    <property type="project" value="UniProtKB-KW"/>
</dbReference>
<dbReference type="EMBL" id="JACIGI010000004">
    <property type="protein sequence ID" value="MBB4284910.1"/>
    <property type="molecule type" value="Genomic_DNA"/>
</dbReference>
<dbReference type="Proteomes" id="UP000555728">
    <property type="component" value="Unassembled WGS sequence"/>
</dbReference>
<comment type="caution">
    <text evidence="2">The sequence shown here is derived from an EMBL/GenBank/DDBJ whole genome shotgun (WGS) entry which is preliminary data.</text>
</comment>
<name>A0A7W6WJD5_9PROT</name>
<dbReference type="InterPro" id="IPR029044">
    <property type="entry name" value="Nucleotide-diphossugar_trans"/>
</dbReference>
<dbReference type="Pfam" id="PF00535">
    <property type="entry name" value="Glycos_transf_2"/>
    <property type="match status" value="1"/>
</dbReference>
<evidence type="ECO:0000259" key="1">
    <source>
        <dbReference type="Pfam" id="PF00535"/>
    </source>
</evidence>
<dbReference type="PANTHER" id="PTHR43685:SF3">
    <property type="entry name" value="SLR2126 PROTEIN"/>
    <property type="match status" value="1"/>
</dbReference>
<accession>A0A7W6WJD5</accession>
<protein>
    <submittedName>
        <fullName evidence="2">GT2 family glycosyltransferase</fullName>
    </submittedName>
</protein>
<dbReference type="RefSeq" id="WP_184431625.1">
    <property type="nucleotide sequence ID" value="NZ_JACIGI010000004.1"/>
</dbReference>
<dbReference type="AlphaFoldDB" id="A0A7W6WJD5"/>
<gene>
    <name evidence="2" type="ORF">GGD88_000624</name>
</gene>
<organism evidence="2 3">
    <name type="scientific">Roseospira goensis</name>
    <dbReference type="NCBI Taxonomy" id="391922"/>
    <lineage>
        <taxon>Bacteria</taxon>
        <taxon>Pseudomonadati</taxon>
        <taxon>Pseudomonadota</taxon>
        <taxon>Alphaproteobacteria</taxon>
        <taxon>Rhodospirillales</taxon>
        <taxon>Rhodospirillaceae</taxon>
        <taxon>Roseospira</taxon>
    </lineage>
</organism>
<dbReference type="InterPro" id="IPR001173">
    <property type="entry name" value="Glyco_trans_2-like"/>
</dbReference>
<dbReference type="SUPFAM" id="SSF53448">
    <property type="entry name" value="Nucleotide-diphospho-sugar transferases"/>
    <property type="match status" value="1"/>
</dbReference>
<evidence type="ECO:0000313" key="3">
    <source>
        <dbReference type="Proteomes" id="UP000555728"/>
    </source>
</evidence>